<organism evidence="6 7">
    <name type="scientific">Massilia norwichensis</name>
    <dbReference type="NCBI Taxonomy" id="1442366"/>
    <lineage>
        <taxon>Bacteria</taxon>
        <taxon>Pseudomonadati</taxon>
        <taxon>Pseudomonadota</taxon>
        <taxon>Betaproteobacteria</taxon>
        <taxon>Burkholderiales</taxon>
        <taxon>Oxalobacteraceae</taxon>
        <taxon>Telluria group</taxon>
        <taxon>Massilia</taxon>
    </lineage>
</organism>
<evidence type="ECO:0000313" key="7">
    <source>
        <dbReference type="Proteomes" id="UP001205560"/>
    </source>
</evidence>
<dbReference type="RefSeq" id="WP_258843736.1">
    <property type="nucleotide sequence ID" value="NZ_JANUGX010000001.1"/>
</dbReference>
<keyword evidence="2" id="KW-0805">Transcription regulation</keyword>
<keyword evidence="4" id="KW-0804">Transcription</keyword>
<dbReference type="PRINTS" id="PR00039">
    <property type="entry name" value="HTHLYSR"/>
</dbReference>
<dbReference type="Proteomes" id="UP001205560">
    <property type="component" value="Unassembled WGS sequence"/>
</dbReference>
<evidence type="ECO:0000256" key="2">
    <source>
        <dbReference type="ARBA" id="ARBA00023015"/>
    </source>
</evidence>
<comment type="similarity">
    <text evidence="1">Belongs to the LysR transcriptional regulatory family.</text>
</comment>
<evidence type="ECO:0000259" key="5">
    <source>
        <dbReference type="PROSITE" id="PS50931"/>
    </source>
</evidence>
<sequence length="303" mass="34052">MPSTDNVSLRQLRYFVAAAETGRFSMAATRAHVSQSAITNAVLLLEQELGLRLFDRKPHGVALTADGQRFYHRTRGILDSLADCLREQHLPALQLAGPLRVGASYTLLGYFLPPLLARFRDQYPGVDIDLADMHRQAIEDEVGSGRLDMGVVILSNLPEREHFGHHVLVRSRRQLWMAADHPLLGKDNAALSDIAAYPYIQVTVDESEESTRRYWEARGVQPHIAFRTSSMEALRGLIAHGFGVSILSDMVYRHWSLEGKKIEARPILDLVPDMEVGLIWHRDRPQGQPAEAFRQFLIRTSGG</sequence>
<protein>
    <submittedName>
        <fullName evidence="6">LysR family transcriptional regulator</fullName>
    </submittedName>
</protein>
<dbReference type="PANTHER" id="PTHR30346">
    <property type="entry name" value="TRANSCRIPTIONAL DUAL REGULATOR HCAR-RELATED"/>
    <property type="match status" value="1"/>
</dbReference>
<dbReference type="Pfam" id="PF03466">
    <property type="entry name" value="LysR_substrate"/>
    <property type="match status" value="1"/>
</dbReference>
<dbReference type="SUPFAM" id="SSF46785">
    <property type="entry name" value="Winged helix' DNA-binding domain"/>
    <property type="match status" value="1"/>
</dbReference>
<proteinExistence type="inferred from homology"/>
<dbReference type="InterPro" id="IPR036390">
    <property type="entry name" value="WH_DNA-bd_sf"/>
</dbReference>
<reference evidence="6 7" key="1">
    <citation type="submission" date="2022-08" db="EMBL/GenBank/DDBJ databases">
        <title>Reclassification of Massilia species as members of the genera Telluria, Duganella, Pseudoduganella, Mokoshia gen. nov. and Zemynaea gen. nov. using orthogonal and non-orthogonal genome-based approaches.</title>
        <authorList>
            <person name="Bowman J.P."/>
        </authorList>
    </citation>
    <scope>NUCLEOTIDE SEQUENCE [LARGE SCALE GENOMIC DNA]</scope>
    <source>
        <strain evidence="6 7">LMG 28164</strain>
    </source>
</reference>
<gene>
    <name evidence="6" type="ORF">NX782_01605</name>
</gene>
<evidence type="ECO:0000256" key="4">
    <source>
        <dbReference type="ARBA" id="ARBA00023163"/>
    </source>
</evidence>
<dbReference type="InterPro" id="IPR005119">
    <property type="entry name" value="LysR_subst-bd"/>
</dbReference>
<dbReference type="EMBL" id="JANUGX010000001">
    <property type="protein sequence ID" value="MCS0587898.1"/>
    <property type="molecule type" value="Genomic_DNA"/>
</dbReference>
<dbReference type="InterPro" id="IPR036388">
    <property type="entry name" value="WH-like_DNA-bd_sf"/>
</dbReference>
<dbReference type="PROSITE" id="PS50931">
    <property type="entry name" value="HTH_LYSR"/>
    <property type="match status" value="1"/>
</dbReference>
<accession>A0ABT2A136</accession>
<keyword evidence="3" id="KW-0238">DNA-binding</keyword>
<keyword evidence="7" id="KW-1185">Reference proteome</keyword>
<evidence type="ECO:0000256" key="3">
    <source>
        <dbReference type="ARBA" id="ARBA00023125"/>
    </source>
</evidence>
<dbReference type="Gene3D" id="3.40.190.10">
    <property type="entry name" value="Periplasmic binding protein-like II"/>
    <property type="match status" value="2"/>
</dbReference>
<evidence type="ECO:0000256" key="1">
    <source>
        <dbReference type="ARBA" id="ARBA00009437"/>
    </source>
</evidence>
<dbReference type="Pfam" id="PF00126">
    <property type="entry name" value="HTH_1"/>
    <property type="match status" value="1"/>
</dbReference>
<dbReference type="SUPFAM" id="SSF53850">
    <property type="entry name" value="Periplasmic binding protein-like II"/>
    <property type="match status" value="1"/>
</dbReference>
<feature type="domain" description="HTH lysR-type" evidence="5">
    <location>
        <begin position="7"/>
        <end position="64"/>
    </location>
</feature>
<evidence type="ECO:0000313" key="6">
    <source>
        <dbReference type="EMBL" id="MCS0587898.1"/>
    </source>
</evidence>
<dbReference type="Gene3D" id="1.10.10.10">
    <property type="entry name" value="Winged helix-like DNA-binding domain superfamily/Winged helix DNA-binding domain"/>
    <property type="match status" value="1"/>
</dbReference>
<name>A0ABT2A136_9BURK</name>
<comment type="caution">
    <text evidence="6">The sequence shown here is derived from an EMBL/GenBank/DDBJ whole genome shotgun (WGS) entry which is preliminary data.</text>
</comment>
<dbReference type="InterPro" id="IPR000847">
    <property type="entry name" value="LysR_HTH_N"/>
</dbReference>
<dbReference type="PANTHER" id="PTHR30346:SF0">
    <property type="entry name" value="HCA OPERON TRANSCRIPTIONAL ACTIVATOR HCAR"/>
    <property type="match status" value="1"/>
</dbReference>